<dbReference type="InterPro" id="IPR000700">
    <property type="entry name" value="PAS-assoc_C"/>
</dbReference>
<dbReference type="InterPro" id="IPR004089">
    <property type="entry name" value="MCPsignal_dom"/>
</dbReference>
<proteinExistence type="predicted"/>
<comment type="caution">
    <text evidence="6">The sequence shown here is derived from an EMBL/GenBank/DDBJ whole genome shotgun (WGS) entry which is preliminary data.</text>
</comment>
<evidence type="ECO:0000256" key="1">
    <source>
        <dbReference type="ARBA" id="ARBA00004370"/>
    </source>
</evidence>
<dbReference type="InterPro" id="IPR001610">
    <property type="entry name" value="PAC"/>
</dbReference>
<dbReference type="InterPro" id="IPR000014">
    <property type="entry name" value="PAS"/>
</dbReference>
<feature type="domain" description="Methyl-accepting transducer" evidence="4">
    <location>
        <begin position="137"/>
        <end position="339"/>
    </location>
</feature>
<dbReference type="SMART" id="SM00086">
    <property type="entry name" value="PAC"/>
    <property type="match status" value="2"/>
</dbReference>
<name>A0A2S9V3E8_9ALTE</name>
<dbReference type="Pfam" id="PF13426">
    <property type="entry name" value="PAS_9"/>
    <property type="match status" value="1"/>
</dbReference>
<dbReference type="SUPFAM" id="SSF55785">
    <property type="entry name" value="PYP-like sensor domain (PAS domain)"/>
    <property type="match status" value="1"/>
</dbReference>
<dbReference type="Gene3D" id="3.30.450.20">
    <property type="entry name" value="PAS domain"/>
    <property type="match status" value="1"/>
</dbReference>
<feature type="domain" description="PAC" evidence="5">
    <location>
        <begin position="120"/>
        <end position="174"/>
    </location>
</feature>
<accession>A0A2S9V3E8</accession>
<dbReference type="PROSITE" id="PS50113">
    <property type="entry name" value="PAC"/>
    <property type="match status" value="1"/>
</dbReference>
<reference evidence="7" key="1">
    <citation type="journal article" date="2020" name="Int. J. Syst. Evol. Microbiol.">
        <title>Alteromonas alba sp. nov., a marine bacterium isolated from the seawater of the West Pacific Ocean.</title>
        <authorList>
            <person name="Sun C."/>
            <person name="Wu Y.-H."/>
            <person name="Xamxidin M."/>
            <person name="Cheng H."/>
            <person name="Xu X.-W."/>
        </authorList>
    </citation>
    <scope>NUCLEOTIDE SEQUENCE [LARGE SCALE GENOMIC DNA]</scope>
    <source>
        <strain evidence="7">190</strain>
    </source>
</reference>
<dbReference type="PANTHER" id="PTHR32089:SF112">
    <property type="entry name" value="LYSOZYME-LIKE PROTEIN-RELATED"/>
    <property type="match status" value="1"/>
</dbReference>
<evidence type="ECO:0000259" key="5">
    <source>
        <dbReference type="PROSITE" id="PS50113"/>
    </source>
</evidence>
<dbReference type="PANTHER" id="PTHR32089">
    <property type="entry name" value="METHYL-ACCEPTING CHEMOTAXIS PROTEIN MCPB"/>
    <property type="match status" value="1"/>
</dbReference>
<dbReference type="CDD" id="cd00130">
    <property type="entry name" value="PAS"/>
    <property type="match status" value="1"/>
</dbReference>
<sequence>MEQLEVNLKQSGGALRHISAQFVPIADDNQGITKVIALIQDRSDDFRQQQKNKVLADTLNASMAVIAFTPEGEILEANENFLQVMQYQAGDIIGQHHRMFCEPDFYAENPNFWQQLAGGERFTGRFTRVDAKGNKVALEATYNPVKDSNGNIVKVIKFATDITERINKTQQVINMAAATSEQTSTITRSAVEVLSEAINSAVKIADELKQIAEDGRRLSEQSTKVTDMVVTIQGIAEQTNLLALNAAIEAARAGEHGRGFSVVADEVRNLAESTATVTKSITDIVNKNSELTETMDGKLGVLSEQALAGTDKFTLTSEGLEDISNGVKQLVELMTQLEI</sequence>
<dbReference type="GO" id="GO:0007165">
    <property type="term" value="P:signal transduction"/>
    <property type="evidence" value="ECO:0007669"/>
    <property type="project" value="UniProtKB-KW"/>
</dbReference>
<dbReference type="SMART" id="SM00091">
    <property type="entry name" value="PAS"/>
    <property type="match status" value="1"/>
</dbReference>
<dbReference type="GO" id="GO:0016020">
    <property type="term" value="C:membrane"/>
    <property type="evidence" value="ECO:0007669"/>
    <property type="project" value="UniProtKB-SubCell"/>
</dbReference>
<dbReference type="Gene3D" id="1.10.287.950">
    <property type="entry name" value="Methyl-accepting chemotaxis protein"/>
    <property type="match status" value="1"/>
</dbReference>
<keyword evidence="7" id="KW-1185">Reference proteome</keyword>
<comment type="subcellular location">
    <subcellularLocation>
        <location evidence="1">Membrane</location>
    </subcellularLocation>
</comment>
<evidence type="ECO:0000259" key="4">
    <source>
        <dbReference type="PROSITE" id="PS50111"/>
    </source>
</evidence>
<dbReference type="SMART" id="SM00283">
    <property type="entry name" value="MA"/>
    <property type="match status" value="1"/>
</dbReference>
<gene>
    <name evidence="6" type="ORF">C6Y40_24295</name>
</gene>
<dbReference type="Pfam" id="PF00015">
    <property type="entry name" value="MCPsignal"/>
    <property type="match status" value="1"/>
</dbReference>
<evidence type="ECO:0000256" key="2">
    <source>
        <dbReference type="ARBA" id="ARBA00023224"/>
    </source>
</evidence>
<dbReference type="GO" id="GO:0006935">
    <property type="term" value="P:chemotaxis"/>
    <property type="evidence" value="ECO:0007669"/>
    <property type="project" value="UniProtKB-ARBA"/>
</dbReference>
<organism evidence="6 7">
    <name type="scientific">Alteromonas alba</name>
    <dbReference type="NCBI Taxonomy" id="2079529"/>
    <lineage>
        <taxon>Bacteria</taxon>
        <taxon>Pseudomonadati</taxon>
        <taxon>Pseudomonadota</taxon>
        <taxon>Gammaproteobacteria</taxon>
        <taxon>Alteromonadales</taxon>
        <taxon>Alteromonadaceae</taxon>
        <taxon>Alteromonas/Salinimonas group</taxon>
        <taxon>Alteromonas</taxon>
    </lineage>
</organism>
<evidence type="ECO:0000313" key="6">
    <source>
        <dbReference type="EMBL" id="PRO70982.1"/>
    </source>
</evidence>
<dbReference type="InterPro" id="IPR035965">
    <property type="entry name" value="PAS-like_dom_sf"/>
</dbReference>
<evidence type="ECO:0008006" key="8">
    <source>
        <dbReference type="Google" id="ProtNLM"/>
    </source>
</evidence>
<dbReference type="EMBL" id="PVNP01000220">
    <property type="protein sequence ID" value="PRO70982.1"/>
    <property type="molecule type" value="Genomic_DNA"/>
</dbReference>
<protein>
    <recommendedName>
        <fullName evidence="8">Chemotaxis protein</fullName>
    </recommendedName>
</protein>
<dbReference type="SUPFAM" id="SSF58104">
    <property type="entry name" value="Methyl-accepting chemotaxis protein (MCP) signaling domain"/>
    <property type="match status" value="1"/>
</dbReference>
<keyword evidence="2 3" id="KW-0807">Transducer</keyword>
<evidence type="ECO:0000256" key="3">
    <source>
        <dbReference type="PROSITE-ProRule" id="PRU00284"/>
    </source>
</evidence>
<dbReference type="NCBIfam" id="TIGR00229">
    <property type="entry name" value="sensory_box"/>
    <property type="match status" value="1"/>
</dbReference>
<dbReference type="Proteomes" id="UP000238949">
    <property type="component" value="Unassembled WGS sequence"/>
</dbReference>
<dbReference type="AlphaFoldDB" id="A0A2S9V3E8"/>
<dbReference type="PROSITE" id="PS50111">
    <property type="entry name" value="CHEMOTAXIS_TRANSDUC_2"/>
    <property type="match status" value="1"/>
</dbReference>
<evidence type="ECO:0000313" key="7">
    <source>
        <dbReference type="Proteomes" id="UP000238949"/>
    </source>
</evidence>